<keyword evidence="3" id="KW-1185">Reference proteome</keyword>
<dbReference type="EMBL" id="JANPWB010000003">
    <property type="protein sequence ID" value="KAJ1199536.1"/>
    <property type="molecule type" value="Genomic_DNA"/>
</dbReference>
<protein>
    <submittedName>
        <fullName evidence="2">Uncharacterized protein</fullName>
    </submittedName>
</protein>
<name>A0AAV7VF70_PLEWA</name>
<evidence type="ECO:0000256" key="1">
    <source>
        <dbReference type="SAM" id="MobiDB-lite"/>
    </source>
</evidence>
<evidence type="ECO:0000313" key="2">
    <source>
        <dbReference type="EMBL" id="KAJ1199536.1"/>
    </source>
</evidence>
<reference evidence="2" key="1">
    <citation type="journal article" date="2022" name="bioRxiv">
        <title>Sequencing and chromosome-scale assembly of the giantPleurodeles waltlgenome.</title>
        <authorList>
            <person name="Brown T."/>
            <person name="Elewa A."/>
            <person name="Iarovenko S."/>
            <person name="Subramanian E."/>
            <person name="Araus A.J."/>
            <person name="Petzold A."/>
            <person name="Susuki M."/>
            <person name="Suzuki K.-i.T."/>
            <person name="Hayashi T."/>
            <person name="Toyoda A."/>
            <person name="Oliveira C."/>
            <person name="Osipova E."/>
            <person name="Leigh N.D."/>
            <person name="Simon A."/>
            <person name="Yun M.H."/>
        </authorList>
    </citation>
    <scope>NUCLEOTIDE SEQUENCE</scope>
    <source>
        <strain evidence="2">20211129_DDA</strain>
        <tissue evidence="2">Liver</tissue>
    </source>
</reference>
<gene>
    <name evidence="2" type="ORF">NDU88_003370</name>
</gene>
<feature type="region of interest" description="Disordered" evidence="1">
    <location>
        <begin position="20"/>
        <end position="51"/>
    </location>
</feature>
<comment type="caution">
    <text evidence="2">The sequence shown here is derived from an EMBL/GenBank/DDBJ whole genome shotgun (WGS) entry which is preliminary data.</text>
</comment>
<dbReference type="AlphaFoldDB" id="A0AAV7VF70"/>
<accession>A0AAV7VF70</accession>
<organism evidence="2 3">
    <name type="scientific">Pleurodeles waltl</name>
    <name type="common">Iberian ribbed newt</name>
    <dbReference type="NCBI Taxonomy" id="8319"/>
    <lineage>
        <taxon>Eukaryota</taxon>
        <taxon>Metazoa</taxon>
        <taxon>Chordata</taxon>
        <taxon>Craniata</taxon>
        <taxon>Vertebrata</taxon>
        <taxon>Euteleostomi</taxon>
        <taxon>Amphibia</taxon>
        <taxon>Batrachia</taxon>
        <taxon>Caudata</taxon>
        <taxon>Salamandroidea</taxon>
        <taxon>Salamandridae</taxon>
        <taxon>Pleurodelinae</taxon>
        <taxon>Pleurodeles</taxon>
    </lineage>
</organism>
<proteinExistence type="predicted"/>
<evidence type="ECO:0000313" key="3">
    <source>
        <dbReference type="Proteomes" id="UP001066276"/>
    </source>
</evidence>
<sequence>MLNACLRRYPWGRSFPAAITSPGAAPPHDAEPWEAARGSRWRPHSCGRGLGSTAVRSQHVERPRRLICSRGYECRSRAAEWATPVTFKRGNRRRYQDI</sequence>
<dbReference type="Proteomes" id="UP001066276">
    <property type="component" value="Chromosome 2_1"/>
</dbReference>